<keyword evidence="5" id="KW-0411">Iron-sulfur</keyword>
<evidence type="ECO:0000313" key="8">
    <source>
        <dbReference type="Proteomes" id="UP001360560"/>
    </source>
</evidence>
<dbReference type="GO" id="GO:0051539">
    <property type="term" value="F:4 iron, 4 sulfur cluster binding"/>
    <property type="evidence" value="ECO:0007669"/>
    <property type="project" value="TreeGrafter"/>
</dbReference>
<dbReference type="Gene3D" id="3.40.50.300">
    <property type="entry name" value="P-loop containing nucleotide triphosphate hydrolases"/>
    <property type="match status" value="1"/>
</dbReference>
<evidence type="ECO:0000256" key="2">
    <source>
        <dbReference type="ARBA" id="ARBA00022741"/>
    </source>
</evidence>
<evidence type="ECO:0000313" key="7">
    <source>
        <dbReference type="EMBL" id="GMM37575.1"/>
    </source>
</evidence>
<dbReference type="InterPro" id="IPR044304">
    <property type="entry name" value="NUBPL-like"/>
</dbReference>
<sequence>MVTTLFSRGIHYSSILRSHSNPLGLPKIPRMSQNLPVKSAIPGVKKILLVSSGKGGVGKSTISANLALSFQKLGLTAGLLDADIFGPSVPKLFNIDGEPRISDQGKLIPKTNYGLQTMSMGYLIPTEESAIAWRGMMVMKALQQLLFDVAWRNVDILVIDMPPGTGDTQLSIGQLLKVNGAVVVSTPQDLSLIDAKKGITMFRKMKIPILGLVENMSYFECPNCHHESHIFGNLGVQAEAKKQEVELLGFLPLVKEVREQSDLGKPVAVSNASSEVSLKFLEIAKKVASKL</sequence>
<dbReference type="EMBL" id="BTFZ01000012">
    <property type="protein sequence ID" value="GMM37575.1"/>
    <property type="molecule type" value="Genomic_DNA"/>
</dbReference>
<comment type="similarity">
    <text evidence="6">Belongs to the Mrp/NBP35 ATP-binding proteins family.</text>
</comment>
<comment type="caution">
    <text evidence="7">The sequence shown here is derived from an EMBL/GenBank/DDBJ whole genome shotgun (WGS) entry which is preliminary data.</text>
</comment>
<evidence type="ECO:0000256" key="6">
    <source>
        <dbReference type="ARBA" id="ARBA00024036"/>
    </source>
</evidence>
<gene>
    <name evidence="7" type="ORF">DASC09_049000</name>
</gene>
<dbReference type="Pfam" id="PF10609">
    <property type="entry name" value="ParA"/>
    <property type="match status" value="1"/>
</dbReference>
<evidence type="ECO:0000256" key="4">
    <source>
        <dbReference type="ARBA" id="ARBA00023004"/>
    </source>
</evidence>
<dbReference type="PANTHER" id="PTHR42961:SF2">
    <property type="entry name" value="IRON-SULFUR PROTEIN NUBPL"/>
    <property type="match status" value="1"/>
</dbReference>
<keyword evidence="4" id="KW-0408">Iron</keyword>
<accession>A0AAV5QSL3</accession>
<dbReference type="FunFam" id="3.40.50.300:FF:001278">
    <property type="entry name" value="Iron-sulfur cluster carrier protein"/>
    <property type="match status" value="1"/>
</dbReference>
<proteinExistence type="inferred from homology"/>
<dbReference type="InterPro" id="IPR019591">
    <property type="entry name" value="Mrp/NBP35_ATP-bd"/>
</dbReference>
<evidence type="ECO:0000256" key="5">
    <source>
        <dbReference type="ARBA" id="ARBA00023014"/>
    </source>
</evidence>
<dbReference type="HAMAP" id="MF_02040">
    <property type="entry name" value="Mrp_NBP35"/>
    <property type="match status" value="1"/>
</dbReference>
<keyword evidence="3" id="KW-0067">ATP-binding</keyword>
<dbReference type="Proteomes" id="UP001360560">
    <property type="component" value="Unassembled WGS sequence"/>
</dbReference>
<dbReference type="GO" id="GO:0016226">
    <property type="term" value="P:iron-sulfur cluster assembly"/>
    <property type="evidence" value="ECO:0007669"/>
    <property type="project" value="InterPro"/>
</dbReference>
<keyword evidence="1" id="KW-0479">Metal-binding</keyword>
<dbReference type="InterPro" id="IPR027417">
    <property type="entry name" value="P-loop_NTPase"/>
</dbReference>
<dbReference type="PANTHER" id="PTHR42961">
    <property type="entry name" value="IRON-SULFUR PROTEIN NUBPL"/>
    <property type="match status" value="1"/>
</dbReference>
<dbReference type="InterPro" id="IPR033756">
    <property type="entry name" value="YlxH/NBP35"/>
</dbReference>
<dbReference type="RefSeq" id="XP_064854571.1">
    <property type="nucleotide sequence ID" value="XM_064998499.1"/>
</dbReference>
<keyword evidence="2" id="KW-0547">Nucleotide-binding</keyword>
<organism evidence="7 8">
    <name type="scientific">Saccharomycopsis crataegensis</name>
    <dbReference type="NCBI Taxonomy" id="43959"/>
    <lineage>
        <taxon>Eukaryota</taxon>
        <taxon>Fungi</taxon>
        <taxon>Dikarya</taxon>
        <taxon>Ascomycota</taxon>
        <taxon>Saccharomycotina</taxon>
        <taxon>Saccharomycetes</taxon>
        <taxon>Saccharomycopsidaceae</taxon>
        <taxon>Saccharomycopsis</taxon>
    </lineage>
</organism>
<protein>
    <submittedName>
        <fullName evidence="7">Uncharacterized protein</fullName>
    </submittedName>
</protein>
<dbReference type="SUPFAM" id="SSF52540">
    <property type="entry name" value="P-loop containing nucleoside triphosphate hydrolases"/>
    <property type="match status" value="1"/>
</dbReference>
<dbReference type="GO" id="GO:0140663">
    <property type="term" value="F:ATP-dependent FeS chaperone activity"/>
    <property type="evidence" value="ECO:0007669"/>
    <property type="project" value="InterPro"/>
</dbReference>
<reference evidence="7 8" key="1">
    <citation type="journal article" date="2023" name="Elife">
        <title>Identification of key yeast species and microbe-microbe interactions impacting larval growth of Drosophila in the wild.</title>
        <authorList>
            <person name="Mure A."/>
            <person name="Sugiura Y."/>
            <person name="Maeda R."/>
            <person name="Honda K."/>
            <person name="Sakurai N."/>
            <person name="Takahashi Y."/>
            <person name="Watada M."/>
            <person name="Katoh T."/>
            <person name="Gotoh A."/>
            <person name="Gotoh Y."/>
            <person name="Taniguchi I."/>
            <person name="Nakamura K."/>
            <person name="Hayashi T."/>
            <person name="Katayama T."/>
            <person name="Uemura T."/>
            <person name="Hattori Y."/>
        </authorList>
    </citation>
    <scope>NUCLEOTIDE SEQUENCE [LARGE SCALE GENOMIC DNA]</scope>
    <source>
        <strain evidence="7 8">SC-9</strain>
    </source>
</reference>
<dbReference type="GeneID" id="90075550"/>
<evidence type="ECO:0000256" key="1">
    <source>
        <dbReference type="ARBA" id="ARBA00022723"/>
    </source>
</evidence>
<dbReference type="GO" id="GO:0032981">
    <property type="term" value="P:mitochondrial respiratory chain complex I assembly"/>
    <property type="evidence" value="ECO:0007669"/>
    <property type="project" value="TreeGrafter"/>
</dbReference>
<keyword evidence="8" id="KW-1185">Reference proteome</keyword>
<dbReference type="GO" id="GO:0005524">
    <property type="term" value="F:ATP binding"/>
    <property type="evidence" value="ECO:0007669"/>
    <property type="project" value="UniProtKB-KW"/>
</dbReference>
<dbReference type="GO" id="GO:0005739">
    <property type="term" value="C:mitochondrion"/>
    <property type="evidence" value="ECO:0007669"/>
    <property type="project" value="TreeGrafter"/>
</dbReference>
<dbReference type="AlphaFoldDB" id="A0AAV5QSL3"/>
<dbReference type="CDD" id="cd02037">
    <property type="entry name" value="Mrp_NBP35"/>
    <property type="match status" value="1"/>
</dbReference>
<evidence type="ECO:0000256" key="3">
    <source>
        <dbReference type="ARBA" id="ARBA00022840"/>
    </source>
</evidence>
<dbReference type="GO" id="GO:0046872">
    <property type="term" value="F:metal ion binding"/>
    <property type="evidence" value="ECO:0007669"/>
    <property type="project" value="UniProtKB-KW"/>
</dbReference>
<name>A0AAV5QSL3_9ASCO</name>